<protein>
    <submittedName>
        <fullName evidence="2">Uncharacterized protein</fullName>
    </submittedName>
</protein>
<accession>A0A9Q3DQK3</accession>
<feature type="non-terminal residue" evidence="2">
    <location>
        <position position="1"/>
    </location>
</feature>
<proteinExistence type="predicted"/>
<dbReference type="AlphaFoldDB" id="A0A9Q3DQK3"/>
<name>A0A9Q3DQK3_9BASI</name>
<dbReference type="EMBL" id="AVOT02019995">
    <property type="protein sequence ID" value="MBW0507930.1"/>
    <property type="molecule type" value="Genomic_DNA"/>
</dbReference>
<organism evidence="2 3">
    <name type="scientific">Austropuccinia psidii MF-1</name>
    <dbReference type="NCBI Taxonomy" id="1389203"/>
    <lineage>
        <taxon>Eukaryota</taxon>
        <taxon>Fungi</taxon>
        <taxon>Dikarya</taxon>
        <taxon>Basidiomycota</taxon>
        <taxon>Pucciniomycotina</taxon>
        <taxon>Pucciniomycetes</taxon>
        <taxon>Pucciniales</taxon>
        <taxon>Sphaerophragmiaceae</taxon>
        <taxon>Austropuccinia</taxon>
    </lineage>
</organism>
<feature type="region of interest" description="Disordered" evidence="1">
    <location>
        <begin position="1"/>
        <end position="27"/>
    </location>
</feature>
<evidence type="ECO:0000313" key="2">
    <source>
        <dbReference type="EMBL" id="MBW0507930.1"/>
    </source>
</evidence>
<feature type="compositionally biased region" description="Basic and acidic residues" evidence="1">
    <location>
        <begin position="95"/>
        <end position="111"/>
    </location>
</feature>
<gene>
    <name evidence="2" type="ORF">O181_047645</name>
</gene>
<feature type="compositionally biased region" description="Basic and acidic residues" evidence="1">
    <location>
        <begin position="168"/>
        <end position="177"/>
    </location>
</feature>
<keyword evidence="3" id="KW-1185">Reference proteome</keyword>
<feature type="compositionally biased region" description="Polar residues" evidence="1">
    <location>
        <begin position="112"/>
        <end position="122"/>
    </location>
</feature>
<evidence type="ECO:0000313" key="3">
    <source>
        <dbReference type="Proteomes" id="UP000765509"/>
    </source>
</evidence>
<evidence type="ECO:0000256" key="1">
    <source>
        <dbReference type="SAM" id="MobiDB-lite"/>
    </source>
</evidence>
<feature type="compositionally biased region" description="Polar residues" evidence="1">
    <location>
        <begin position="13"/>
        <end position="27"/>
    </location>
</feature>
<dbReference type="Proteomes" id="UP000765509">
    <property type="component" value="Unassembled WGS sequence"/>
</dbReference>
<feature type="region of interest" description="Disordered" evidence="1">
    <location>
        <begin position="85"/>
        <end position="184"/>
    </location>
</feature>
<reference evidence="2" key="1">
    <citation type="submission" date="2021-03" db="EMBL/GenBank/DDBJ databases">
        <title>Draft genome sequence of rust myrtle Austropuccinia psidii MF-1, a brazilian biotype.</title>
        <authorList>
            <person name="Quecine M.C."/>
            <person name="Pachon D.M.R."/>
            <person name="Bonatelli M.L."/>
            <person name="Correr F.H."/>
            <person name="Franceschini L.M."/>
            <person name="Leite T.F."/>
            <person name="Margarido G.R.A."/>
            <person name="Almeida C.A."/>
            <person name="Ferrarezi J.A."/>
            <person name="Labate C.A."/>
        </authorList>
    </citation>
    <scope>NUCLEOTIDE SEQUENCE</scope>
    <source>
        <strain evidence="2">MF-1</strain>
    </source>
</reference>
<sequence>SSIREISSDFEASESSIDIQTSSAPREVEVTTQSNKMDLDQDIQVINHKDKNVSQEERHIWRMPELPPVPKEIVGTFPKSLDRHHELISSSEEIDGFRKDRRTSERLDTHVLQRTSPTNKSLVQKPKQVVRGPEEEVGSRKGQQPSGSSPSLHKKKSASKSAKQGQENPKEQSEGKAKCKGKGKIQVEQALPTELQNSQAREYSHGQCVHYGKNSDGIQKQGGGNIEPIIYKEVDLVKLVTHFEACNEEILPKLNNFEYIQQKVGRDILQVTITKDHNWSRECE</sequence>
<comment type="caution">
    <text evidence="2">The sequence shown here is derived from an EMBL/GenBank/DDBJ whole genome shotgun (WGS) entry which is preliminary data.</text>
</comment>